<name>A0A6J7V501_9ZZZZ</name>
<proteinExistence type="predicted"/>
<evidence type="ECO:0000313" key="1">
    <source>
        <dbReference type="EMBL" id="CAB5071926.1"/>
    </source>
</evidence>
<sequence length="262" mass="29635">MGGLGDVHDMALEKNFSIYSASSPNPILRSGKSYFSQVDEDGITEEILRRIELNLGSYRGTFVELGVGDGTENNTLLLAANGWKGHWFGGQELSFRAESAFAGRLNFDRCWITSELLTSSIIPRILNLGDLDLLSLDLDGNDWHFCKKILEAGIRPKVWIQEYNSLFPPSVSWCMPYDSTHVWDLTSYFGASLLAFNELFESFGYRLVSCNITGANAFFVRSDFDGAFKDVPRELKDLFMPSRPWLYRSRKKMDSRAVTGFQ</sequence>
<gene>
    <name evidence="1" type="ORF">UFOPK4401_00242</name>
</gene>
<protein>
    <submittedName>
        <fullName evidence="1">Unannotated protein</fullName>
    </submittedName>
</protein>
<reference evidence="1" key="1">
    <citation type="submission" date="2020-05" db="EMBL/GenBank/DDBJ databases">
        <authorList>
            <person name="Chiriac C."/>
            <person name="Salcher M."/>
            <person name="Ghai R."/>
            <person name="Kavagutti S V."/>
        </authorList>
    </citation>
    <scope>NUCLEOTIDE SEQUENCE</scope>
</reference>
<dbReference type="EMBL" id="CAFBRB010000013">
    <property type="protein sequence ID" value="CAB5071926.1"/>
    <property type="molecule type" value="Genomic_DNA"/>
</dbReference>
<accession>A0A6J7V501</accession>
<dbReference type="AlphaFoldDB" id="A0A6J7V501"/>
<organism evidence="1">
    <name type="scientific">freshwater metagenome</name>
    <dbReference type="NCBI Taxonomy" id="449393"/>
    <lineage>
        <taxon>unclassified sequences</taxon>
        <taxon>metagenomes</taxon>
        <taxon>ecological metagenomes</taxon>
    </lineage>
</organism>